<sequence length="219" mass="24294">MFLKEAKFKQVIPPVKIDDAEDITFEKATNALRRGVSFFSALQASDGHWPGEITGPLFFLPPLVFCLYITGHVGSEIALVKTGYLRSVISSSSFADWILGFSIRRVFHLGYRVFPILRPIKMKPTDRKGKGIAIDDGDETIASIARQTRSSARPERLLGGAIQADAAERRRKTVADEATAAADAERVVERDEMEEAARIAAEADRWEEAESEAEGRRRA</sequence>
<evidence type="ECO:0000256" key="1">
    <source>
        <dbReference type="ARBA" id="ARBA00023235"/>
    </source>
</evidence>
<evidence type="ECO:0008006" key="5">
    <source>
        <dbReference type="Google" id="ProtNLM"/>
    </source>
</evidence>
<dbReference type="GO" id="GO:0005811">
    <property type="term" value="C:lipid droplet"/>
    <property type="evidence" value="ECO:0007669"/>
    <property type="project" value="InterPro"/>
</dbReference>
<evidence type="ECO:0000313" key="4">
    <source>
        <dbReference type="Proteomes" id="UP000467841"/>
    </source>
</evidence>
<dbReference type="Proteomes" id="UP000467841">
    <property type="component" value="Unassembled WGS sequence"/>
</dbReference>
<dbReference type="SUPFAM" id="SSF48239">
    <property type="entry name" value="Terpenoid cyclases/Protein prenyltransferases"/>
    <property type="match status" value="1"/>
</dbReference>
<dbReference type="AlphaFoldDB" id="A0A6D2IVM3"/>
<dbReference type="PANTHER" id="PTHR11764:SF58">
    <property type="entry name" value="BETA-AMYRIN SYNTHASE-RELATED"/>
    <property type="match status" value="1"/>
</dbReference>
<accession>A0A6D2IVM3</accession>
<evidence type="ECO:0000256" key="2">
    <source>
        <dbReference type="SAM" id="MobiDB-lite"/>
    </source>
</evidence>
<dbReference type="EMBL" id="CACVBM020001106">
    <property type="protein sequence ID" value="CAA7031266.1"/>
    <property type="molecule type" value="Genomic_DNA"/>
</dbReference>
<dbReference type="GO" id="GO:0042300">
    <property type="term" value="F:beta-amyrin synthase activity"/>
    <property type="evidence" value="ECO:0007669"/>
    <property type="project" value="UniProtKB-ARBA"/>
</dbReference>
<dbReference type="OrthoDB" id="1397081at2759"/>
<feature type="region of interest" description="Disordered" evidence="2">
    <location>
        <begin position="173"/>
        <end position="219"/>
    </location>
</feature>
<evidence type="ECO:0000313" key="3">
    <source>
        <dbReference type="EMBL" id="CAA7031266.1"/>
    </source>
</evidence>
<dbReference type="PANTHER" id="PTHR11764">
    <property type="entry name" value="TERPENE CYCLASE/MUTASE FAMILY MEMBER"/>
    <property type="match status" value="1"/>
</dbReference>
<gene>
    <name evidence="3" type="ORF">MERR_LOCUS18501</name>
</gene>
<reference evidence="3" key="1">
    <citation type="submission" date="2020-01" db="EMBL/GenBank/DDBJ databases">
        <authorList>
            <person name="Mishra B."/>
        </authorList>
    </citation>
    <scope>NUCLEOTIDE SEQUENCE [LARGE SCALE GENOMIC DNA]</scope>
</reference>
<keyword evidence="1" id="KW-0413">Isomerase</keyword>
<name>A0A6D2IVM3_9BRAS</name>
<protein>
    <recommendedName>
        <fullName evidence="5">Squalene cyclase N-terminal domain-containing protein</fullName>
    </recommendedName>
</protein>
<dbReference type="InterPro" id="IPR008930">
    <property type="entry name" value="Terpenoid_cyclase/PrenylTrfase"/>
</dbReference>
<comment type="caution">
    <text evidence="3">The sequence shown here is derived from an EMBL/GenBank/DDBJ whole genome shotgun (WGS) entry which is preliminary data.</text>
</comment>
<proteinExistence type="predicted"/>
<feature type="compositionally biased region" description="Basic and acidic residues" evidence="2">
    <location>
        <begin position="183"/>
        <end position="219"/>
    </location>
</feature>
<organism evidence="3 4">
    <name type="scientific">Microthlaspi erraticum</name>
    <dbReference type="NCBI Taxonomy" id="1685480"/>
    <lineage>
        <taxon>Eukaryota</taxon>
        <taxon>Viridiplantae</taxon>
        <taxon>Streptophyta</taxon>
        <taxon>Embryophyta</taxon>
        <taxon>Tracheophyta</taxon>
        <taxon>Spermatophyta</taxon>
        <taxon>Magnoliopsida</taxon>
        <taxon>eudicotyledons</taxon>
        <taxon>Gunneridae</taxon>
        <taxon>Pentapetalae</taxon>
        <taxon>rosids</taxon>
        <taxon>malvids</taxon>
        <taxon>Brassicales</taxon>
        <taxon>Brassicaceae</taxon>
        <taxon>Coluteocarpeae</taxon>
        <taxon>Microthlaspi</taxon>
    </lineage>
</organism>
<dbReference type="GO" id="GO:0016104">
    <property type="term" value="P:triterpenoid biosynthetic process"/>
    <property type="evidence" value="ECO:0007669"/>
    <property type="project" value="InterPro"/>
</dbReference>
<keyword evidence="4" id="KW-1185">Reference proteome</keyword>
<dbReference type="InterPro" id="IPR018333">
    <property type="entry name" value="Squalene_cyclase"/>
</dbReference>